<protein>
    <submittedName>
        <fullName evidence="1">SWIM-type domain-containing protein</fullName>
    </submittedName>
</protein>
<evidence type="ECO:0000313" key="2">
    <source>
        <dbReference type="Proteomes" id="UP000829398"/>
    </source>
</evidence>
<comment type="caution">
    <text evidence="1">The sequence shown here is derived from an EMBL/GenBank/DDBJ whole genome shotgun (WGS) entry which is preliminary data.</text>
</comment>
<reference evidence="2" key="1">
    <citation type="journal article" date="2023" name="Hortic. Res.">
        <title>A chromosome-level phased genome enabling allele-level studies in sweet orange: a case study on citrus Huanglongbing tolerance.</title>
        <authorList>
            <person name="Wu B."/>
            <person name="Yu Q."/>
            <person name="Deng Z."/>
            <person name="Duan Y."/>
            <person name="Luo F."/>
            <person name="Gmitter F. Jr."/>
        </authorList>
    </citation>
    <scope>NUCLEOTIDE SEQUENCE [LARGE SCALE GENOMIC DNA]</scope>
    <source>
        <strain evidence="2">cv. Valencia</strain>
    </source>
</reference>
<dbReference type="EMBL" id="CM039177">
    <property type="protein sequence ID" value="KAH9696872.1"/>
    <property type="molecule type" value="Genomic_DNA"/>
</dbReference>
<name>A0ACB8IIJ0_CITSI</name>
<gene>
    <name evidence="1" type="ORF">KPL71_023363</name>
</gene>
<evidence type="ECO:0000313" key="1">
    <source>
        <dbReference type="EMBL" id="KAH9696872.1"/>
    </source>
</evidence>
<dbReference type="Proteomes" id="UP000829398">
    <property type="component" value="Chromosome 8"/>
</dbReference>
<proteinExistence type="predicted"/>
<sequence>MDVVAMDTLSPVKRRLFNEQTRSSTSQPPNQTTLEHQLSPYTPQLSIPVYDEPFSQVTQEHIQYTPTIEKCNKQSRNSPYTLPSAGPLAWTSEYDDDVLTDVNRIFEAYESGYKHTEVQPQQTKQVYSGDANLKRGDQVSEDANEDAYSIDSISWTGEDVCDVVESDSEPEVVCFANLGDSDGDDGLSDCESIEKDDVLNSNFEIYHDLPWIRAWKLVMELSQSCYNFAPASEFPLPFLQLKEKNDKSRLTAICADKGCEWRIHASVLVDKVSVEIRTLKGGDHKCKPVFKNLEVTSNWVAQKLYSSIINNPGIGSGAMSTELRKRFNTSTTKKRLYRAKKQVLQIADNDFAKSSYARLHDYGNIILTKNKGATVKIQQELQGTQAIFKRIFVSYDALRNGFMQGCRRFIGVDGCHLKTSFGGVLLSAVSLDANNGIFPLAFCICEVECKDSWLWFLGLLKEHMNIQNEMALTIMSDRQKGLIQAIQAVRATNRVDFEKAMAAIHDLKLAAYKWLMDNDPSTWACHTIDPFFKTDHVTNNIAESWNGVLNEYRRKPIIDLLKYIRMKLMKRLIRRREKAAKLASKDA</sequence>
<keyword evidence="2" id="KW-1185">Reference proteome</keyword>
<accession>A0ACB8IIJ0</accession>
<organism evidence="1 2">
    <name type="scientific">Citrus sinensis</name>
    <name type="common">Sweet orange</name>
    <name type="synonym">Citrus aurantium var. sinensis</name>
    <dbReference type="NCBI Taxonomy" id="2711"/>
    <lineage>
        <taxon>Eukaryota</taxon>
        <taxon>Viridiplantae</taxon>
        <taxon>Streptophyta</taxon>
        <taxon>Embryophyta</taxon>
        <taxon>Tracheophyta</taxon>
        <taxon>Spermatophyta</taxon>
        <taxon>Magnoliopsida</taxon>
        <taxon>eudicotyledons</taxon>
        <taxon>Gunneridae</taxon>
        <taxon>Pentapetalae</taxon>
        <taxon>rosids</taxon>
        <taxon>malvids</taxon>
        <taxon>Sapindales</taxon>
        <taxon>Rutaceae</taxon>
        <taxon>Aurantioideae</taxon>
        <taxon>Citrus</taxon>
    </lineage>
</organism>